<protein>
    <submittedName>
        <fullName evidence="1">Uncharacterized protein</fullName>
    </submittedName>
</protein>
<accession>A0A8X6S6V6</accession>
<evidence type="ECO:0000313" key="2">
    <source>
        <dbReference type="Proteomes" id="UP000887159"/>
    </source>
</evidence>
<name>A0A8X6S6V6_TRICX</name>
<evidence type="ECO:0000313" key="1">
    <source>
        <dbReference type="EMBL" id="GFY06811.1"/>
    </source>
</evidence>
<dbReference type="Proteomes" id="UP000887159">
    <property type="component" value="Unassembled WGS sequence"/>
</dbReference>
<reference evidence="1" key="1">
    <citation type="submission" date="2020-08" db="EMBL/GenBank/DDBJ databases">
        <title>Multicomponent nature underlies the extraordinary mechanical properties of spider dragline silk.</title>
        <authorList>
            <person name="Kono N."/>
            <person name="Nakamura H."/>
            <person name="Mori M."/>
            <person name="Yoshida Y."/>
            <person name="Ohtoshi R."/>
            <person name="Malay A.D."/>
            <person name="Moran D.A.P."/>
            <person name="Tomita M."/>
            <person name="Numata K."/>
            <person name="Arakawa K."/>
        </authorList>
    </citation>
    <scope>NUCLEOTIDE SEQUENCE</scope>
</reference>
<sequence>MSTSHYFQRCITLKTRLETIWQTTPTQHAFCAKTSRATVTTSPFHTVACVPQVGHPCSCTTQPNRKLLAADGEVGDFPGIFQSPILLGPSLAAAL</sequence>
<keyword evidence="2" id="KW-1185">Reference proteome</keyword>
<proteinExistence type="predicted"/>
<organism evidence="1 2">
    <name type="scientific">Trichonephila clavipes</name>
    <name type="common">Golden silk orbweaver</name>
    <name type="synonym">Nephila clavipes</name>
    <dbReference type="NCBI Taxonomy" id="2585209"/>
    <lineage>
        <taxon>Eukaryota</taxon>
        <taxon>Metazoa</taxon>
        <taxon>Ecdysozoa</taxon>
        <taxon>Arthropoda</taxon>
        <taxon>Chelicerata</taxon>
        <taxon>Arachnida</taxon>
        <taxon>Araneae</taxon>
        <taxon>Araneomorphae</taxon>
        <taxon>Entelegynae</taxon>
        <taxon>Araneoidea</taxon>
        <taxon>Nephilidae</taxon>
        <taxon>Trichonephila</taxon>
    </lineage>
</organism>
<dbReference type="EMBL" id="BMAU01021264">
    <property type="protein sequence ID" value="GFY06811.1"/>
    <property type="molecule type" value="Genomic_DNA"/>
</dbReference>
<dbReference type="AlphaFoldDB" id="A0A8X6S6V6"/>
<comment type="caution">
    <text evidence="1">The sequence shown here is derived from an EMBL/GenBank/DDBJ whole genome shotgun (WGS) entry which is preliminary data.</text>
</comment>
<gene>
    <name evidence="1" type="ORF">TNCV_482161</name>
</gene>